<name>A0ABN9M6V0_9NEOB</name>
<sequence>MTSLGFMFERPIVATKTRREVTQHRGDRMDAGDAAVGAESAMIEETRNYTAGELSELAIRYRQKAGENLLTWILRLWDFGADTIILNHLDGIGIGSICIDPMVRLKIRCARGTTENFSLLHLVRDSVAQVENRVKPKTQWESLADGVQRLREIACIGGITHNPLPDHFAVVEDWKGPDAAVMTVLMKNKFIEGAPAAYKSPLFTMFSALMGNSTNLSALEKSKVSRKVLVDRVDQERRKGDNSQ</sequence>
<dbReference type="PANTHER" id="PTHR48195">
    <property type="entry name" value="FRIEND VIRUS SUSCEPTIBILITY PROTEIN 1"/>
    <property type="match status" value="1"/>
</dbReference>
<protein>
    <submittedName>
        <fullName evidence="1">Uncharacterized protein</fullName>
    </submittedName>
</protein>
<evidence type="ECO:0000313" key="2">
    <source>
        <dbReference type="Proteomes" id="UP001176940"/>
    </source>
</evidence>
<comment type="caution">
    <text evidence="1">The sequence shown here is derived from an EMBL/GenBank/DDBJ whole genome shotgun (WGS) entry which is preliminary data.</text>
</comment>
<gene>
    <name evidence="1" type="ORF">RIMI_LOCUS15056899</name>
</gene>
<dbReference type="EMBL" id="CAUEEQ010039836">
    <property type="protein sequence ID" value="CAJ0955222.1"/>
    <property type="molecule type" value="Genomic_DNA"/>
</dbReference>
<keyword evidence="2" id="KW-1185">Reference proteome</keyword>
<organism evidence="1 2">
    <name type="scientific">Ranitomeya imitator</name>
    <name type="common">mimic poison frog</name>
    <dbReference type="NCBI Taxonomy" id="111125"/>
    <lineage>
        <taxon>Eukaryota</taxon>
        <taxon>Metazoa</taxon>
        <taxon>Chordata</taxon>
        <taxon>Craniata</taxon>
        <taxon>Vertebrata</taxon>
        <taxon>Euteleostomi</taxon>
        <taxon>Amphibia</taxon>
        <taxon>Batrachia</taxon>
        <taxon>Anura</taxon>
        <taxon>Neobatrachia</taxon>
        <taxon>Hyloidea</taxon>
        <taxon>Dendrobatidae</taxon>
        <taxon>Dendrobatinae</taxon>
        <taxon>Ranitomeya</taxon>
    </lineage>
</organism>
<dbReference type="InterPro" id="IPR053270">
    <property type="entry name" value="Fv1_restriction_factor"/>
</dbReference>
<evidence type="ECO:0000313" key="1">
    <source>
        <dbReference type="EMBL" id="CAJ0955222.1"/>
    </source>
</evidence>
<dbReference type="Proteomes" id="UP001176940">
    <property type="component" value="Unassembled WGS sequence"/>
</dbReference>
<accession>A0ABN9M6V0</accession>
<reference evidence="1" key="1">
    <citation type="submission" date="2023-07" db="EMBL/GenBank/DDBJ databases">
        <authorList>
            <person name="Stuckert A."/>
        </authorList>
    </citation>
    <scope>NUCLEOTIDE SEQUENCE</scope>
</reference>
<proteinExistence type="predicted"/>
<feature type="non-terminal residue" evidence="1">
    <location>
        <position position="244"/>
    </location>
</feature>
<dbReference type="PANTHER" id="PTHR48195:SF1">
    <property type="entry name" value="RIKEN CDNA 2410002F23 GENE"/>
    <property type="match status" value="1"/>
</dbReference>